<evidence type="ECO:0000313" key="1">
    <source>
        <dbReference type="EMBL" id="GAG88021.1"/>
    </source>
</evidence>
<sequence>MLIAIAIFFSTVDVTADTIQDQLKEISKSKPVSLIKQNSPKPLGPVEILSEGFESGVFPPYGWSLDQYNPYRTWIADTYDPHSGSYHAVCYYNDNLEYQYEMLFTPIIDLTQYTYVYLKFWWAMSYYWSVDPYDNYNFQVFVTTDKNTFTLVFDEHWIGPFNEFQWYD</sequence>
<accession>X1CV32</accession>
<dbReference type="AlphaFoldDB" id="X1CV32"/>
<organism evidence="1">
    <name type="scientific">marine sediment metagenome</name>
    <dbReference type="NCBI Taxonomy" id="412755"/>
    <lineage>
        <taxon>unclassified sequences</taxon>
        <taxon>metagenomes</taxon>
        <taxon>ecological metagenomes</taxon>
    </lineage>
</organism>
<name>X1CV32_9ZZZZ</name>
<feature type="non-terminal residue" evidence="1">
    <location>
        <position position="168"/>
    </location>
</feature>
<reference evidence="1" key="1">
    <citation type="journal article" date="2014" name="Front. Microbiol.">
        <title>High frequency of phylogenetically diverse reductive dehalogenase-homologous genes in deep subseafloor sedimentary metagenomes.</title>
        <authorList>
            <person name="Kawai M."/>
            <person name="Futagami T."/>
            <person name="Toyoda A."/>
            <person name="Takaki Y."/>
            <person name="Nishi S."/>
            <person name="Hori S."/>
            <person name="Arai W."/>
            <person name="Tsubouchi T."/>
            <person name="Morono Y."/>
            <person name="Uchiyama I."/>
            <person name="Ito T."/>
            <person name="Fujiyama A."/>
            <person name="Inagaki F."/>
            <person name="Takami H."/>
        </authorList>
    </citation>
    <scope>NUCLEOTIDE SEQUENCE</scope>
    <source>
        <strain evidence="1">Expedition CK06-06</strain>
    </source>
</reference>
<protein>
    <submittedName>
        <fullName evidence="1">Uncharacterized protein</fullName>
    </submittedName>
</protein>
<dbReference type="EMBL" id="BART01015721">
    <property type="protein sequence ID" value="GAG88021.1"/>
    <property type="molecule type" value="Genomic_DNA"/>
</dbReference>
<gene>
    <name evidence="1" type="ORF">S01H4_30456</name>
</gene>
<proteinExistence type="predicted"/>
<comment type="caution">
    <text evidence="1">The sequence shown here is derived from an EMBL/GenBank/DDBJ whole genome shotgun (WGS) entry which is preliminary data.</text>
</comment>